<evidence type="ECO:0000313" key="1">
    <source>
        <dbReference type="EMBL" id="GAN78585.1"/>
    </source>
</evidence>
<gene>
    <name evidence="1" type="ORF">Aam_001_017</name>
</gene>
<protein>
    <submittedName>
        <fullName evidence="1">Uncharacterized protein</fullName>
    </submittedName>
</protein>
<dbReference type="AlphaFoldDB" id="A0A0D6P9Z1"/>
<keyword evidence="2" id="KW-1185">Reference proteome</keyword>
<evidence type="ECO:0000313" key="2">
    <source>
        <dbReference type="Proteomes" id="UP000032668"/>
    </source>
</evidence>
<dbReference type="EMBL" id="BANC01000001">
    <property type="protein sequence ID" value="GAN78585.1"/>
    <property type="molecule type" value="Genomic_DNA"/>
</dbReference>
<accession>A0A0D6P9Z1</accession>
<sequence>MRMFIPPHTPRHNLPILNFGKAASPGLHNASGTQTGNFRNKAGIAGGEKLCAEIKYVSSTAPVGQAAAGATRLVKKGDALGCG</sequence>
<name>A0A0D6P9Z1_9PROT</name>
<organism evidence="1 2">
    <name type="scientific">Acidocella aminolytica 101 = DSM 11237</name>
    <dbReference type="NCBI Taxonomy" id="1120923"/>
    <lineage>
        <taxon>Bacteria</taxon>
        <taxon>Pseudomonadati</taxon>
        <taxon>Pseudomonadota</taxon>
        <taxon>Alphaproteobacteria</taxon>
        <taxon>Acetobacterales</taxon>
        <taxon>Acidocellaceae</taxon>
        <taxon>Acidocella</taxon>
    </lineage>
</organism>
<proteinExistence type="predicted"/>
<dbReference type="Proteomes" id="UP000032668">
    <property type="component" value="Unassembled WGS sequence"/>
</dbReference>
<reference evidence="1 2" key="1">
    <citation type="submission" date="2012-11" db="EMBL/GenBank/DDBJ databases">
        <title>Whole genome sequence of Acidocella aminolytica 101 = DSM 11237.</title>
        <authorList>
            <person name="Azuma Y."/>
            <person name="Higashiura N."/>
            <person name="Hirakawa H."/>
            <person name="Matsushita K."/>
        </authorList>
    </citation>
    <scope>NUCLEOTIDE SEQUENCE [LARGE SCALE GENOMIC DNA]</scope>
    <source>
        <strain evidence="2">101 / DSM 11237</strain>
    </source>
</reference>
<comment type="caution">
    <text evidence="1">The sequence shown here is derived from an EMBL/GenBank/DDBJ whole genome shotgun (WGS) entry which is preliminary data.</text>
</comment>